<evidence type="ECO:0000313" key="2">
    <source>
        <dbReference type="EMBL" id="QXN90736.1"/>
    </source>
</evidence>
<keyword evidence="3" id="KW-1185">Reference proteome</keyword>
<evidence type="ECO:0000313" key="3">
    <source>
        <dbReference type="Proteomes" id="UP000694257"/>
    </source>
</evidence>
<accession>A0ABX8RTB6</accession>
<dbReference type="Proteomes" id="UP000694257">
    <property type="component" value="Chromosome"/>
</dbReference>
<dbReference type="EMBL" id="CP078145">
    <property type="protein sequence ID" value="QXN90736.1"/>
    <property type="molecule type" value="Genomic_DNA"/>
</dbReference>
<protein>
    <submittedName>
        <fullName evidence="2">Uncharacterized protein</fullName>
    </submittedName>
</protein>
<reference evidence="2 3" key="1">
    <citation type="submission" date="2021-07" db="EMBL/GenBank/DDBJ databases">
        <title>Whole Genome Sequence of Nocardia Iowensis.</title>
        <authorList>
            <person name="Lamm A."/>
            <person name="Collins-Fairclough A.M."/>
            <person name="Bunk B."/>
            <person name="Sproer C."/>
        </authorList>
    </citation>
    <scope>NUCLEOTIDE SEQUENCE [LARGE SCALE GENOMIC DNA]</scope>
    <source>
        <strain evidence="2 3">NRRL 5646</strain>
    </source>
</reference>
<sequence length="196" mass="22002">MTPPSRPVLAVDLDDVCADRLGVIARDLRAQERPVPSDRPTRWDLRDWGVRDHDDYDRLHYGAFVTGDGYRTMAPLPGAVEGLRTLHESGFRIRVVTGRLWTSQIVGSVLAATGAWLDTHGIPAEDVVFVSDKTAVEADVYLEDAPHFIRDLRALNRAVLVFDQPYNRSFEQPRTTDWAMAVTWLTNAYAAGQVRN</sequence>
<gene>
    <name evidence="2" type="ORF">KV110_36010</name>
</gene>
<name>A0ABX8RTB6_NOCIO</name>
<evidence type="ECO:0000256" key="1">
    <source>
        <dbReference type="ARBA" id="ARBA00009589"/>
    </source>
</evidence>
<comment type="similarity">
    <text evidence="1">Belongs to the 5'(3')-deoxyribonucleotidase family.</text>
</comment>
<proteinExistence type="inferred from homology"/>
<dbReference type="InterPro" id="IPR010708">
    <property type="entry name" value="5'(3')-deoxyribonucleotidase"/>
</dbReference>
<dbReference type="Pfam" id="PF06941">
    <property type="entry name" value="NT5C"/>
    <property type="match status" value="1"/>
</dbReference>
<dbReference type="RefSeq" id="WP_218471603.1">
    <property type="nucleotide sequence ID" value="NZ_BAABJN010000006.1"/>
</dbReference>
<organism evidence="2 3">
    <name type="scientific">Nocardia iowensis</name>
    <dbReference type="NCBI Taxonomy" id="204891"/>
    <lineage>
        <taxon>Bacteria</taxon>
        <taxon>Bacillati</taxon>
        <taxon>Actinomycetota</taxon>
        <taxon>Actinomycetes</taxon>
        <taxon>Mycobacteriales</taxon>
        <taxon>Nocardiaceae</taxon>
        <taxon>Nocardia</taxon>
    </lineage>
</organism>